<protein>
    <submittedName>
        <fullName evidence="1">Uncharacterized protein</fullName>
    </submittedName>
</protein>
<dbReference type="Proteomes" id="UP000243459">
    <property type="component" value="Chromosome 1"/>
</dbReference>
<gene>
    <name evidence="1" type="ORF">A4U43_C01F17010</name>
</gene>
<dbReference type="EMBL" id="CM007381">
    <property type="protein sequence ID" value="ONK80377.1"/>
    <property type="molecule type" value="Genomic_DNA"/>
</dbReference>
<reference evidence="2" key="1">
    <citation type="journal article" date="2017" name="Nat. Commun.">
        <title>The asparagus genome sheds light on the origin and evolution of a young Y chromosome.</title>
        <authorList>
            <person name="Harkess A."/>
            <person name="Zhou J."/>
            <person name="Xu C."/>
            <person name="Bowers J.E."/>
            <person name="Van der Hulst R."/>
            <person name="Ayyampalayam S."/>
            <person name="Mercati F."/>
            <person name="Riccardi P."/>
            <person name="McKain M.R."/>
            <person name="Kakrana A."/>
            <person name="Tang H."/>
            <person name="Ray J."/>
            <person name="Groenendijk J."/>
            <person name="Arikit S."/>
            <person name="Mathioni S.M."/>
            <person name="Nakano M."/>
            <person name="Shan H."/>
            <person name="Telgmann-Rauber A."/>
            <person name="Kanno A."/>
            <person name="Yue Z."/>
            <person name="Chen H."/>
            <person name="Li W."/>
            <person name="Chen Y."/>
            <person name="Xu X."/>
            <person name="Zhang Y."/>
            <person name="Luo S."/>
            <person name="Chen H."/>
            <person name="Gao J."/>
            <person name="Mao Z."/>
            <person name="Pires J.C."/>
            <person name="Luo M."/>
            <person name="Kudrna D."/>
            <person name="Wing R.A."/>
            <person name="Meyers B.C."/>
            <person name="Yi K."/>
            <person name="Kong H."/>
            <person name="Lavrijsen P."/>
            <person name="Sunseri F."/>
            <person name="Falavigna A."/>
            <person name="Ye Y."/>
            <person name="Leebens-Mack J.H."/>
            <person name="Chen G."/>
        </authorList>
    </citation>
    <scope>NUCLEOTIDE SEQUENCE [LARGE SCALE GENOMIC DNA]</scope>
    <source>
        <strain evidence="2">cv. DH0086</strain>
    </source>
</reference>
<evidence type="ECO:0000313" key="1">
    <source>
        <dbReference type="EMBL" id="ONK80377.1"/>
    </source>
</evidence>
<accession>A0A5P1FSG8</accession>
<keyword evidence="2" id="KW-1185">Reference proteome</keyword>
<name>A0A5P1FSG8_ASPOF</name>
<organism evidence="1 2">
    <name type="scientific">Asparagus officinalis</name>
    <name type="common">Garden asparagus</name>
    <dbReference type="NCBI Taxonomy" id="4686"/>
    <lineage>
        <taxon>Eukaryota</taxon>
        <taxon>Viridiplantae</taxon>
        <taxon>Streptophyta</taxon>
        <taxon>Embryophyta</taxon>
        <taxon>Tracheophyta</taxon>
        <taxon>Spermatophyta</taxon>
        <taxon>Magnoliopsida</taxon>
        <taxon>Liliopsida</taxon>
        <taxon>Asparagales</taxon>
        <taxon>Asparagaceae</taxon>
        <taxon>Asparagoideae</taxon>
        <taxon>Asparagus</taxon>
    </lineage>
</organism>
<dbReference type="AlphaFoldDB" id="A0A5P1FSG8"/>
<evidence type="ECO:0000313" key="2">
    <source>
        <dbReference type="Proteomes" id="UP000243459"/>
    </source>
</evidence>
<dbReference type="Gramene" id="ONK80377">
    <property type="protein sequence ID" value="ONK80377"/>
    <property type="gene ID" value="A4U43_C01F17010"/>
</dbReference>
<sequence>MSVSRTAAAVTRVAAARPPPSPYLARRRLLARRLRRPAVPCLPSCLAVTPAPAPVTARLPIRPLARPPSAVWAAAAFRTYAATDPTSVCRLSGGRWPPTVRYARRLPPPGPPTGTAPSPARYWVVRLVVRSHSYASPVIWRPTVVGSARSAGHPTVCPRSVAAAL</sequence>
<proteinExistence type="predicted"/>